<organism evidence="10 11">
    <name type="scientific">Pseudonocardia adelaidensis</name>
    <dbReference type="NCBI Taxonomy" id="648754"/>
    <lineage>
        <taxon>Bacteria</taxon>
        <taxon>Bacillati</taxon>
        <taxon>Actinomycetota</taxon>
        <taxon>Actinomycetes</taxon>
        <taxon>Pseudonocardiales</taxon>
        <taxon>Pseudonocardiaceae</taxon>
        <taxon>Pseudonocardia</taxon>
    </lineage>
</organism>
<keyword evidence="11" id="KW-1185">Reference proteome</keyword>
<evidence type="ECO:0000256" key="4">
    <source>
        <dbReference type="ARBA" id="ARBA00022840"/>
    </source>
</evidence>
<evidence type="ECO:0000256" key="6">
    <source>
        <dbReference type="ARBA" id="ARBA00023136"/>
    </source>
</evidence>
<evidence type="ECO:0000256" key="2">
    <source>
        <dbReference type="ARBA" id="ARBA00022475"/>
    </source>
</evidence>
<evidence type="ECO:0000256" key="3">
    <source>
        <dbReference type="ARBA" id="ARBA00022741"/>
    </source>
</evidence>
<keyword evidence="1 7" id="KW-0813">Transport</keyword>
<dbReference type="EC" id="7.6.2.11" evidence="7"/>
<dbReference type="PANTHER" id="PTHR42781:SF4">
    <property type="entry name" value="SPERMIDINE_PUTRESCINE IMPORT ATP-BINDING PROTEIN POTA"/>
    <property type="match status" value="1"/>
</dbReference>
<evidence type="ECO:0000259" key="9">
    <source>
        <dbReference type="PROSITE" id="PS50893"/>
    </source>
</evidence>
<protein>
    <recommendedName>
        <fullName evidence="7">Spermidine/putrescine import ATP-binding protein PotA</fullName>
        <ecNumber evidence="7">7.6.2.11</ecNumber>
    </recommendedName>
</protein>
<dbReference type="GO" id="GO:0005524">
    <property type="term" value="F:ATP binding"/>
    <property type="evidence" value="ECO:0007669"/>
    <property type="project" value="UniProtKB-KW"/>
</dbReference>
<reference evidence="11" key="1">
    <citation type="journal article" date="2019" name="Int. J. Syst. Evol. Microbiol.">
        <title>The Global Catalogue of Microorganisms (GCM) 10K type strain sequencing project: providing services to taxonomists for standard genome sequencing and annotation.</title>
        <authorList>
            <consortium name="The Broad Institute Genomics Platform"/>
            <consortium name="The Broad Institute Genome Sequencing Center for Infectious Disease"/>
            <person name="Wu L."/>
            <person name="Ma J."/>
        </authorList>
    </citation>
    <scope>NUCLEOTIDE SEQUENCE [LARGE SCALE GENOMIC DNA]</scope>
    <source>
        <strain evidence="11">JCM 18302</strain>
    </source>
</reference>
<dbReference type="PANTHER" id="PTHR42781">
    <property type="entry name" value="SPERMIDINE/PUTRESCINE IMPORT ATP-BINDING PROTEIN POTA"/>
    <property type="match status" value="1"/>
</dbReference>
<dbReference type="Gene3D" id="3.40.50.300">
    <property type="entry name" value="P-loop containing nucleotide triphosphate hydrolases"/>
    <property type="match status" value="1"/>
</dbReference>
<dbReference type="RefSeq" id="WP_345610619.1">
    <property type="nucleotide sequence ID" value="NZ_BAABJO010000033.1"/>
</dbReference>
<keyword evidence="6 7" id="KW-0472">Membrane</keyword>
<dbReference type="InterPro" id="IPR050093">
    <property type="entry name" value="ABC_SmlMolc_Importer"/>
</dbReference>
<dbReference type="SUPFAM" id="SSF52540">
    <property type="entry name" value="P-loop containing nucleoside triphosphate hydrolases"/>
    <property type="match status" value="1"/>
</dbReference>
<keyword evidence="3 7" id="KW-0547">Nucleotide-binding</keyword>
<keyword evidence="5 7" id="KW-1278">Translocase</keyword>
<evidence type="ECO:0000313" key="11">
    <source>
        <dbReference type="Proteomes" id="UP001500804"/>
    </source>
</evidence>
<feature type="compositionally biased region" description="Low complexity" evidence="8">
    <location>
        <begin position="369"/>
        <end position="382"/>
    </location>
</feature>
<dbReference type="Pfam" id="PF00005">
    <property type="entry name" value="ABC_tran"/>
    <property type="match status" value="1"/>
</dbReference>
<dbReference type="NCBIfam" id="TIGR01187">
    <property type="entry name" value="potA"/>
    <property type="match status" value="1"/>
</dbReference>
<evidence type="ECO:0000256" key="1">
    <source>
        <dbReference type="ARBA" id="ARBA00022448"/>
    </source>
</evidence>
<dbReference type="InterPro" id="IPR005893">
    <property type="entry name" value="PotA-like"/>
</dbReference>
<feature type="region of interest" description="Disordered" evidence="8">
    <location>
        <begin position="360"/>
        <end position="382"/>
    </location>
</feature>
<keyword evidence="2 7" id="KW-1003">Cell membrane</keyword>
<evidence type="ECO:0000256" key="7">
    <source>
        <dbReference type="RuleBase" id="RU364083"/>
    </source>
</evidence>
<comment type="caution">
    <text evidence="10">The sequence shown here is derived from an EMBL/GenBank/DDBJ whole genome shotgun (WGS) entry which is preliminary data.</text>
</comment>
<name>A0ABP9NXA7_9PSEU</name>
<dbReference type="InterPro" id="IPR003593">
    <property type="entry name" value="AAA+_ATPase"/>
</dbReference>
<dbReference type="PROSITE" id="PS00211">
    <property type="entry name" value="ABC_TRANSPORTER_1"/>
    <property type="match status" value="1"/>
</dbReference>
<keyword evidence="4 7" id="KW-0067">ATP-binding</keyword>
<proteinExistence type="inferred from homology"/>
<dbReference type="InterPro" id="IPR017871">
    <property type="entry name" value="ABC_transporter-like_CS"/>
</dbReference>
<accession>A0ABP9NXA7</accession>
<evidence type="ECO:0000313" key="10">
    <source>
        <dbReference type="EMBL" id="GAA5135985.1"/>
    </source>
</evidence>
<evidence type="ECO:0000256" key="5">
    <source>
        <dbReference type="ARBA" id="ARBA00022967"/>
    </source>
</evidence>
<comment type="subunit">
    <text evidence="7">The complex is composed of two ATP-binding proteins (PotA), two transmembrane proteins (PotB and PotC) and a solute-binding protein (PotD).</text>
</comment>
<dbReference type="InterPro" id="IPR003439">
    <property type="entry name" value="ABC_transporter-like_ATP-bd"/>
</dbReference>
<dbReference type="Pfam" id="PF08402">
    <property type="entry name" value="TOBE_2"/>
    <property type="match status" value="1"/>
</dbReference>
<comment type="catalytic activity">
    <reaction evidence="7">
        <text>ATP + H2O + polyamine-[polyamine-binding protein]Side 1 = ADP + phosphate + polyamineSide 2 + [polyamine-binding protein]Side 1.</text>
        <dbReference type="EC" id="7.6.2.11"/>
    </reaction>
</comment>
<evidence type="ECO:0000256" key="8">
    <source>
        <dbReference type="SAM" id="MobiDB-lite"/>
    </source>
</evidence>
<dbReference type="InterPro" id="IPR027417">
    <property type="entry name" value="P-loop_NTPase"/>
</dbReference>
<gene>
    <name evidence="7" type="primary">potA</name>
    <name evidence="10" type="ORF">GCM10023320_66410</name>
</gene>
<dbReference type="PROSITE" id="PS50893">
    <property type="entry name" value="ABC_TRANSPORTER_2"/>
    <property type="match status" value="1"/>
</dbReference>
<comment type="function">
    <text evidence="7">Part of the ABC transporter complex PotABCD involved in spermidine/putrescine import. Responsible for energy coupling to the transport system.</text>
</comment>
<dbReference type="EMBL" id="BAABJO010000033">
    <property type="protein sequence ID" value="GAA5135985.1"/>
    <property type="molecule type" value="Genomic_DNA"/>
</dbReference>
<dbReference type="Proteomes" id="UP001500804">
    <property type="component" value="Unassembled WGS sequence"/>
</dbReference>
<feature type="domain" description="ABC transporter" evidence="9">
    <location>
        <begin position="10"/>
        <end position="242"/>
    </location>
</feature>
<dbReference type="InterPro" id="IPR013611">
    <property type="entry name" value="Transp-assoc_OB_typ2"/>
</dbReference>
<dbReference type="SMART" id="SM00382">
    <property type="entry name" value="AAA"/>
    <property type="match status" value="1"/>
</dbReference>
<comment type="similarity">
    <text evidence="7">Belongs to the ABC transporter superfamily. Spermidine/putrescine importer (TC 3.A.1.11.1) family.</text>
</comment>
<dbReference type="InterPro" id="IPR008995">
    <property type="entry name" value="Mo/tungstate-bd_C_term_dom"/>
</dbReference>
<dbReference type="SUPFAM" id="SSF50331">
    <property type="entry name" value="MOP-like"/>
    <property type="match status" value="1"/>
</dbReference>
<sequence>MPDAPSGARIEVEGLTKRFPGAATSAVDGIDLEIRAGEFMTLLGPSGSGKTTTLNMIAGFEAITSGRIALDGSDIAQLPAYRRNLGMVFQNYALFPHMTAAENIAFPLKQRKVGKGEIARRVGEALELVHLGGHGDRLPSQLSGGQQQRVALARAVVFEPRALLLDEPLGALDKKLRESLQLEIARLHRELGITFVFVTHDQDEALALSDRIAVFREGRIEQAGTPAELYETPASRFVATFLGDSNVFAGRVRDGRLDTGWCSLRVRDAPVVDGPGADGPVALVVRPERLRIAAAGGPDTGDNVLSATVTDVVYHGAFRRVLVRFDGGGTGQVRDTAGAGGSLAVDQRVEVSWDGDAGVLVPDDEPEPVVDAPAAPVAAGAQ</sequence>
<dbReference type="Gene3D" id="2.40.50.100">
    <property type="match status" value="1"/>
</dbReference>